<evidence type="ECO:0000313" key="5">
    <source>
        <dbReference type="Proteomes" id="UP000192674"/>
    </source>
</evidence>
<proteinExistence type="inferred from homology"/>
<evidence type="ECO:0000256" key="2">
    <source>
        <dbReference type="ARBA" id="ARBA00033753"/>
    </source>
</evidence>
<dbReference type="PROSITE" id="PS01318">
    <property type="entry name" value="TSAA_1"/>
    <property type="match status" value="1"/>
</dbReference>
<sequence>MTHHAPIEVTPIGVVETAFADPSQAPAQAAENYAERGTLVVFDRFADGLDGLTAGRHIWLVSWLHAQDDDAMDSLHCVPRGGQRPTGVFSTRSPVRPNRIGMSLVRIVSIDGNRVEFEGVDLANGTPVLDIKPWVRGIDTAPG</sequence>
<evidence type="ECO:0000313" key="4">
    <source>
        <dbReference type="EMBL" id="SMC48531.1"/>
    </source>
</evidence>
<dbReference type="AlphaFoldDB" id="A0A1W1ZKE4"/>
<evidence type="ECO:0000259" key="3">
    <source>
        <dbReference type="PROSITE" id="PS51668"/>
    </source>
</evidence>
<feature type="domain" description="TsaA-like" evidence="3">
    <location>
        <begin position="9"/>
        <end position="143"/>
    </location>
</feature>
<keyword evidence="1" id="KW-0949">S-adenosyl-L-methionine</keyword>
<dbReference type="SUPFAM" id="SSF118196">
    <property type="entry name" value="YaeB-like"/>
    <property type="match status" value="1"/>
</dbReference>
<keyword evidence="4" id="KW-0808">Transferase</keyword>
<keyword evidence="5" id="KW-1185">Reference proteome</keyword>
<evidence type="ECO:0000256" key="1">
    <source>
        <dbReference type="ARBA" id="ARBA00022691"/>
    </source>
</evidence>
<keyword evidence="4" id="KW-0489">Methyltransferase</keyword>
<dbReference type="InterPro" id="IPR040372">
    <property type="entry name" value="YaeB-like"/>
</dbReference>
<name>A0A1W1ZKE4_KIBAR</name>
<dbReference type="OrthoDB" id="9804309at2"/>
<accession>A0A1W1ZKE4</accession>
<gene>
    <name evidence="4" type="ORF">SAMN05661093_00136</name>
</gene>
<dbReference type="Pfam" id="PF01980">
    <property type="entry name" value="TrmO_N"/>
    <property type="match status" value="1"/>
</dbReference>
<protein>
    <submittedName>
        <fullName evidence="4">tRNA-Thr(GGU) m(6)t(6)A37 methyltransferase TsaA</fullName>
    </submittedName>
</protein>
<dbReference type="GO" id="GO:0032259">
    <property type="term" value="P:methylation"/>
    <property type="evidence" value="ECO:0007669"/>
    <property type="project" value="UniProtKB-KW"/>
</dbReference>
<dbReference type="GO" id="GO:0008168">
    <property type="term" value="F:methyltransferase activity"/>
    <property type="evidence" value="ECO:0007669"/>
    <property type="project" value="UniProtKB-KW"/>
</dbReference>
<dbReference type="InterPro" id="IPR036414">
    <property type="entry name" value="YaeB_N_sf"/>
</dbReference>
<dbReference type="EMBL" id="FWXV01000001">
    <property type="protein sequence ID" value="SMC48531.1"/>
    <property type="molecule type" value="Genomic_DNA"/>
</dbReference>
<dbReference type="PANTHER" id="PTHR12818">
    <property type="entry name" value="TRNA (ADENINE(37)-N6)-METHYLTRANSFERASE"/>
    <property type="match status" value="1"/>
</dbReference>
<organism evidence="4 5">
    <name type="scientific">Kibdelosporangium aridum</name>
    <dbReference type="NCBI Taxonomy" id="2030"/>
    <lineage>
        <taxon>Bacteria</taxon>
        <taxon>Bacillati</taxon>
        <taxon>Actinomycetota</taxon>
        <taxon>Actinomycetes</taxon>
        <taxon>Pseudonocardiales</taxon>
        <taxon>Pseudonocardiaceae</taxon>
        <taxon>Kibdelosporangium</taxon>
    </lineage>
</organism>
<reference evidence="4 5" key="1">
    <citation type="submission" date="2017-04" db="EMBL/GenBank/DDBJ databases">
        <authorList>
            <person name="Afonso C.L."/>
            <person name="Miller P.J."/>
            <person name="Scott M.A."/>
            <person name="Spackman E."/>
            <person name="Goraichik I."/>
            <person name="Dimitrov K.M."/>
            <person name="Suarez D.L."/>
            <person name="Swayne D.E."/>
        </authorList>
    </citation>
    <scope>NUCLEOTIDE SEQUENCE [LARGE SCALE GENOMIC DNA]</scope>
    <source>
        <strain evidence="4 5">DSM 43828</strain>
    </source>
</reference>
<dbReference type="RefSeq" id="WP_160096220.1">
    <property type="nucleotide sequence ID" value="NZ_FWXV01000001.1"/>
</dbReference>
<dbReference type="InterPro" id="IPR036413">
    <property type="entry name" value="YaeB-like_sf"/>
</dbReference>
<dbReference type="InterPro" id="IPR023370">
    <property type="entry name" value="TrmO-like_N"/>
</dbReference>
<dbReference type="PANTHER" id="PTHR12818:SF0">
    <property type="entry name" value="TRNA (ADENINE(37)-N6)-METHYLTRANSFERASE"/>
    <property type="match status" value="1"/>
</dbReference>
<dbReference type="PROSITE" id="PS51668">
    <property type="entry name" value="TSAA_2"/>
    <property type="match status" value="1"/>
</dbReference>
<comment type="similarity">
    <text evidence="2">Belongs to the tRNA methyltransferase O family.</text>
</comment>
<dbReference type="Gene3D" id="2.40.30.70">
    <property type="entry name" value="YaeB-like"/>
    <property type="match status" value="1"/>
</dbReference>
<dbReference type="Proteomes" id="UP000192674">
    <property type="component" value="Unassembled WGS sequence"/>
</dbReference>
<dbReference type="CDD" id="cd09281">
    <property type="entry name" value="UPF0066"/>
    <property type="match status" value="1"/>
</dbReference>
<dbReference type="InterPro" id="IPR023368">
    <property type="entry name" value="UPF0066_cons_site"/>
</dbReference>
<dbReference type="NCBIfam" id="TIGR00104">
    <property type="entry name" value="tRNA_TsaA"/>
    <property type="match status" value="1"/>
</dbReference>